<evidence type="ECO:0000256" key="7">
    <source>
        <dbReference type="ARBA" id="ARBA00023242"/>
    </source>
</evidence>
<dbReference type="GO" id="GO:0005634">
    <property type="term" value="C:nucleus"/>
    <property type="evidence" value="ECO:0007669"/>
    <property type="project" value="UniProtKB-SubCell"/>
</dbReference>
<proteinExistence type="inferred from homology"/>
<dbReference type="InterPro" id="IPR024752">
    <property type="entry name" value="Myb/SANT-like_dom"/>
</dbReference>
<keyword evidence="7" id="KW-0539">Nucleus</keyword>
<dbReference type="PANTHER" id="PTHR22930:SF259">
    <property type="entry name" value="OS08G0106900 PROTEIN"/>
    <property type="match status" value="1"/>
</dbReference>
<comment type="similarity">
    <text evidence="3">Belongs to the HARBI1 family.</text>
</comment>
<dbReference type="GO" id="GO:0016787">
    <property type="term" value="F:hydrolase activity"/>
    <property type="evidence" value="ECO:0007669"/>
    <property type="project" value="UniProtKB-KW"/>
</dbReference>
<feature type="transmembrane region" description="Helical" evidence="9">
    <location>
        <begin position="600"/>
        <end position="619"/>
    </location>
</feature>
<comment type="cofactor">
    <cofactor evidence="1">
        <name>a divalent metal cation</name>
        <dbReference type="ChEBI" id="CHEBI:60240"/>
    </cofactor>
</comment>
<feature type="compositionally biased region" description="Basic and acidic residues" evidence="8">
    <location>
        <begin position="348"/>
        <end position="364"/>
    </location>
</feature>
<name>A0AA88EIU3_FICCA</name>
<feature type="domain" description="DDE Tnp4" evidence="11">
    <location>
        <begin position="487"/>
        <end position="548"/>
    </location>
</feature>
<evidence type="ECO:0000256" key="8">
    <source>
        <dbReference type="SAM" id="MobiDB-lite"/>
    </source>
</evidence>
<evidence type="ECO:0000256" key="4">
    <source>
        <dbReference type="ARBA" id="ARBA00022722"/>
    </source>
</evidence>
<dbReference type="InterPro" id="IPR027806">
    <property type="entry name" value="HARBI1_dom"/>
</dbReference>
<evidence type="ECO:0000259" key="11">
    <source>
        <dbReference type="Pfam" id="PF13359"/>
    </source>
</evidence>
<keyword evidence="4" id="KW-0540">Nuclease</keyword>
<dbReference type="GO" id="GO:0046872">
    <property type="term" value="F:metal ion binding"/>
    <property type="evidence" value="ECO:0007669"/>
    <property type="project" value="UniProtKB-KW"/>
</dbReference>
<dbReference type="AlphaFoldDB" id="A0AA88EIU3"/>
<evidence type="ECO:0000256" key="3">
    <source>
        <dbReference type="ARBA" id="ARBA00006958"/>
    </source>
</evidence>
<dbReference type="EMBL" id="BTGU01000872">
    <property type="protein sequence ID" value="GMN69539.1"/>
    <property type="molecule type" value="Genomic_DNA"/>
</dbReference>
<evidence type="ECO:0000256" key="5">
    <source>
        <dbReference type="ARBA" id="ARBA00022723"/>
    </source>
</evidence>
<dbReference type="Proteomes" id="UP001187192">
    <property type="component" value="Unassembled WGS sequence"/>
</dbReference>
<protein>
    <recommendedName>
        <fullName evidence="14">DDE Tnp4 domain-containing protein</fullName>
    </recommendedName>
</protein>
<keyword evidence="9" id="KW-1133">Transmembrane helix</keyword>
<evidence type="ECO:0000256" key="9">
    <source>
        <dbReference type="SAM" id="Phobius"/>
    </source>
</evidence>
<evidence type="ECO:0008006" key="14">
    <source>
        <dbReference type="Google" id="ProtNLM"/>
    </source>
</evidence>
<dbReference type="Pfam" id="PF13359">
    <property type="entry name" value="DDE_Tnp_4"/>
    <property type="match status" value="1"/>
</dbReference>
<feature type="region of interest" description="Disordered" evidence="8">
    <location>
        <begin position="222"/>
        <end position="263"/>
    </location>
</feature>
<reference evidence="12" key="1">
    <citation type="submission" date="2023-07" db="EMBL/GenBank/DDBJ databases">
        <title>draft genome sequence of fig (Ficus carica).</title>
        <authorList>
            <person name="Takahashi T."/>
            <person name="Nishimura K."/>
        </authorList>
    </citation>
    <scope>NUCLEOTIDE SEQUENCE</scope>
</reference>
<accession>A0AA88EIU3</accession>
<sequence>MRRRLRSAKHNRIKVFITQYSRVRKALARPIASYPDPPASTVYSSSGSNSVNLEMPRKSSGETFVWNPVKERRLLEKLDDFYSSNPGRQPGMQIYDLWANEFNTEFGGVPAHGSTLYQKKERMRKIYKGWKVLKVQTGLGYDSEADRVVCSDEAWQSFIKEHPLCRHLRYEGLCHKELQYNVFDKTHAAGAYGYRSVTMEDGSNPSVDYDFNFANSETHPFLEEDVTPTAGGRQVDTRQGPDAAGPSRRSGSLGKRKQRDTTEAMTYKAMEEVRDYFRGISQTGGGSEQSVQNGGLVQCMNLMQGMSYSSHHQMMMWHYFDSHQHLIDNCVLSFNVITTKYSAAQKKNMNDRGSAHHRESDNHGSENGQRNVPTMAAMSVFAYRTWRRSMRRNPVPMHNSSLTGQIRVHEILNGHPRIIQGATIQQASYLFQHSKETTSRWFYAVLLAICSLKDEFIRTPDYTSVQPLIQEHGYKYRPCFDGCIGAIDGTHIPCVPPSENADGWINRKGFHSHNILAACSFDMKFTYMLTGYKGSCHDARMLREAIAFKGFPIPPSDDEVDDVAFGTGLSTGPQHHDTRMDAMNMLRDMMADDMWDRFQSVPWSLTYYILMVGVFYGYLRNFRIYFDDTSSNSAARKSAVGPSAAFLFHSLAAQFQASSAFAML</sequence>
<comment type="subcellular location">
    <subcellularLocation>
        <location evidence="2">Nucleus</location>
    </subcellularLocation>
</comment>
<evidence type="ECO:0000313" key="13">
    <source>
        <dbReference type="Proteomes" id="UP001187192"/>
    </source>
</evidence>
<keyword evidence="6" id="KW-0378">Hydrolase</keyword>
<keyword evidence="9" id="KW-0812">Transmembrane</keyword>
<keyword evidence="5" id="KW-0479">Metal-binding</keyword>
<comment type="caution">
    <text evidence="12">The sequence shown here is derived from an EMBL/GenBank/DDBJ whole genome shotgun (WGS) entry which is preliminary data.</text>
</comment>
<evidence type="ECO:0000259" key="10">
    <source>
        <dbReference type="Pfam" id="PF12776"/>
    </source>
</evidence>
<feature type="region of interest" description="Disordered" evidence="8">
    <location>
        <begin position="347"/>
        <end position="371"/>
    </location>
</feature>
<gene>
    <name evidence="12" type="ORF">TIFTF001_038589</name>
</gene>
<evidence type="ECO:0000313" key="12">
    <source>
        <dbReference type="EMBL" id="GMN69539.1"/>
    </source>
</evidence>
<evidence type="ECO:0000256" key="6">
    <source>
        <dbReference type="ARBA" id="ARBA00022801"/>
    </source>
</evidence>
<organism evidence="12 13">
    <name type="scientific">Ficus carica</name>
    <name type="common">Common fig</name>
    <dbReference type="NCBI Taxonomy" id="3494"/>
    <lineage>
        <taxon>Eukaryota</taxon>
        <taxon>Viridiplantae</taxon>
        <taxon>Streptophyta</taxon>
        <taxon>Embryophyta</taxon>
        <taxon>Tracheophyta</taxon>
        <taxon>Spermatophyta</taxon>
        <taxon>Magnoliopsida</taxon>
        <taxon>eudicotyledons</taxon>
        <taxon>Gunneridae</taxon>
        <taxon>Pentapetalae</taxon>
        <taxon>rosids</taxon>
        <taxon>fabids</taxon>
        <taxon>Rosales</taxon>
        <taxon>Moraceae</taxon>
        <taxon>Ficeae</taxon>
        <taxon>Ficus</taxon>
    </lineage>
</organism>
<evidence type="ECO:0000256" key="2">
    <source>
        <dbReference type="ARBA" id="ARBA00004123"/>
    </source>
</evidence>
<dbReference type="PANTHER" id="PTHR22930">
    <property type="match status" value="1"/>
</dbReference>
<dbReference type="GO" id="GO:0004518">
    <property type="term" value="F:nuclease activity"/>
    <property type="evidence" value="ECO:0007669"/>
    <property type="project" value="UniProtKB-KW"/>
</dbReference>
<keyword evidence="9" id="KW-0472">Membrane</keyword>
<feature type="domain" description="Myb/SANT-like" evidence="10">
    <location>
        <begin position="94"/>
        <end position="157"/>
    </location>
</feature>
<dbReference type="Pfam" id="PF12776">
    <property type="entry name" value="Myb_DNA-bind_3"/>
    <property type="match status" value="1"/>
</dbReference>
<dbReference type="InterPro" id="IPR045249">
    <property type="entry name" value="HARBI1-like"/>
</dbReference>
<keyword evidence="13" id="KW-1185">Reference proteome</keyword>
<evidence type="ECO:0000256" key="1">
    <source>
        <dbReference type="ARBA" id="ARBA00001968"/>
    </source>
</evidence>